<keyword evidence="1" id="KW-0812">Transmembrane</keyword>
<protein>
    <submittedName>
        <fullName evidence="2">Uncharacterized protein</fullName>
    </submittedName>
</protein>
<accession>A0AAP0F9R3</accession>
<evidence type="ECO:0000256" key="1">
    <source>
        <dbReference type="SAM" id="Phobius"/>
    </source>
</evidence>
<organism evidence="2 3">
    <name type="scientific">Stephania yunnanensis</name>
    <dbReference type="NCBI Taxonomy" id="152371"/>
    <lineage>
        <taxon>Eukaryota</taxon>
        <taxon>Viridiplantae</taxon>
        <taxon>Streptophyta</taxon>
        <taxon>Embryophyta</taxon>
        <taxon>Tracheophyta</taxon>
        <taxon>Spermatophyta</taxon>
        <taxon>Magnoliopsida</taxon>
        <taxon>Ranunculales</taxon>
        <taxon>Menispermaceae</taxon>
        <taxon>Menispermoideae</taxon>
        <taxon>Cissampelideae</taxon>
        <taxon>Stephania</taxon>
    </lineage>
</organism>
<evidence type="ECO:0000313" key="3">
    <source>
        <dbReference type="Proteomes" id="UP001420932"/>
    </source>
</evidence>
<dbReference type="EMBL" id="JBBNAF010000010">
    <property type="protein sequence ID" value="KAK9107826.1"/>
    <property type="molecule type" value="Genomic_DNA"/>
</dbReference>
<proteinExistence type="predicted"/>
<comment type="caution">
    <text evidence="2">The sequence shown here is derived from an EMBL/GenBank/DDBJ whole genome shotgun (WGS) entry which is preliminary data.</text>
</comment>
<keyword evidence="3" id="KW-1185">Reference proteome</keyword>
<dbReference type="Proteomes" id="UP001420932">
    <property type="component" value="Unassembled WGS sequence"/>
</dbReference>
<gene>
    <name evidence="2" type="ORF">Syun_023837</name>
</gene>
<sequence length="77" mass="9195">MSKSQERNSAISRCAAKQGQVVNTWRSTLRISERHSSSTYFCRFFIFLYYLYMLSSHLGYLFGLRNIHDLYIIFAWL</sequence>
<evidence type="ECO:0000313" key="2">
    <source>
        <dbReference type="EMBL" id="KAK9107826.1"/>
    </source>
</evidence>
<reference evidence="2 3" key="1">
    <citation type="submission" date="2024-01" db="EMBL/GenBank/DDBJ databases">
        <title>Genome assemblies of Stephania.</title>
        <authorList>
            <person name="Yang L."/>
        </authorList>
    </citation>
    <scope>NUCLEOTIDE SEQUENCE [LARGE SCALE GENOMIC DNA]</scope>
    <source>
        <strain evidence="2">YNDBR</strain>
        <tissue evidence="2">Leaf</tissue>
    </source>
</reference>
<keyword evidence="1" id="KW-0472">Membrane</keyword>
<dbReference type="AlphaFoldDB" id="A0AAP0F9R3"/>
<feature type="transmembrane region" description="Helical" evidence="1">
    <location>
        <begin position="40"/>
        <end position="62"/>
    </location>
</feature>
<name>A0AAP0F9R3_9MAGN</name>
<keyword evidence="1" id="KW-1133">Transmembrane helix</keyword>